<feature type="compositionally biased region" description="Acidic residues" evidence="2">
    <location>
        <begin position="222"/>
        <end position="232"/>
    </location>
</feature>
<dbReference type="RefSeq" id="XP_040684776.1">
    <property type="nucleotide sequence ID" value="XM_040836427.1"/>
</dbReference>
<dbReference type="GeneID" id="63752275"/>
<evidence type="ECO:0000313" key="4">
    <source>
        <dbReference type="Proteomes" id="UP000184383"/>
    </source>
</evidence>
<evidence type="ECO:0000313" key="3">
    <source>
        <dbReference type="EMBL" id="OJJ31099.1"/>
    </source>
</evidence>
<feature type="compositionally biased region" description="Polar residues" evidence="2">
    <location>
        <begin position="241"/>
        <end position="254"/>
    </location>
</feature>
<dbReference type="VEuPathDB" id="FungiDB:ASPWEDRAFT_45050"/>
<reference evidence="4" key="1">
    <citation type="journal article" date="2017" name="Genome Biol.">
        <title>Comparative genomics reveals high biological diversity and specific adaptations in the industrially and medically important fungal genus Aspergillus.</title>
        <authorList>
            <person name="de Vries R.P."/>
            <person name="Riley R."/>
            <person name="Wiebenga A."/>
            <person name="Aguilar-Osorio G."/>
            <person name="Amillis S."/>
            <person name="Uchima C.A."/>
            <person name="Anderluh G."/>
            <person name="Asadollahi M."/>
            <person name="Askin M."/>
            <person name="Barry K."/>
            <person name="Battaglia E."/>
            <person name="Bayram O."/>
            <person name="Benocci T."/>
            <person name="Braus-Stromeyer S.A."/>
            <person name="Caldana C."/>
            <person name="Canovas D."/>
            <person name="Cerqueira G.C."/>
            <person name="Chen F."/>
            <person name="Chen W."/>
            <person name="Choi C."/>
            <person name="Clum A."/>
            <person name="Dos Santos R.A."/>
            <person name="Damasio A.R."/>
            <person name="Diallinas G."/>
            <person name="Emri T."/>
            <person name="Fekete E."/>
            <person name="Flipphi M."/>
            <person name="Freyberg S."/>
            <person name="Gallo A."/>
            <person name="Gournas C."/>
            <person name="Habgood R."/>
            <person name="Hainaut M."/>
            <person name="Harispe M.L."/>
            <person name="Henrissat B."/>
            <person name="Hilden K.S."/>
            <person name="Hope R."/>
            <person name="Hossain A."/>
            <person name="Karabika E."/>
            <person name="Karaffa L."/>
            <person name="Karanyi Z."/>
            <person name="Krasevec N."/>
            <person name="Kuo A."/>
            <person name="Kusch H."/>
            <person name="LaButti K."/>
            <person name="Lagendijk E.L."/>
            <person name="Lapidus A."/>
            <person name="Levasseur A."/>
            <person name="Lindquist E."/>
            <person name="Lipzen A."/>
            <person name="Logrieco A.F."/>
            <person name="MacCabe A."/>
            <person name="Maekelae M.R."/>
            <person name="Malavazi I."/>
            <person name="Melin P."/>
            <person name="Meyer V."/>
            <person name="Mielnichuk N."/>
            <person name="Miskei M."/>
            <person name="Molnar A.P."/>
            <person name="Mule G."/>
            <person name="Ngan C.Y."/>
            <person name="Orejas M."/>
            <person name="Orosz E."/>
            <person name="Ouedraogo J.P."/>
            <person name="Overkamp K.M."/>
            <person name="Park H.-S."/>
            <person name="Perrone G."/>
            <person name="Piumi F."/>
            <person name="Punt P.J."/>
            <person name="Ram A.F."/>
            <person name="Ramon A."/>
            <person name="Rauscher S."/>
            <person name="Record E."/>
            <person name="Riano-Pachon D.M."/>
            <person name="Robert V."/>
            <person name="Roehrig J."/>
            <person name="Ruller R."/>
            <person name="Salamov A."/>
            <person name="Salih N.S."/>
            <person name="Samson R.A."/>
            <person name="Sandor E."/>
            <person name="Sanguinetti M."/>
            <person name="Schuetze T."/>
            <person name="Sepcic K."/>
            <person name="Shelest E."/>
            <person name="Sherlock G."/>
            <person name="Sophianopoulou V."/>
            <person name="Squina F.M."/>
            <person name="Sun H."/>
            <person name="Susca A."/>
            <person name="Todd R.B."/>
            <person name="Tsang A."/>
            <person name="Unkles S.E."/>
            <person name="van de Wiele N."/>
            <person name="van Rossen-Uffink D."/>
            <person name="Oliveira J.V."/>
            <person name="Vesth T.C."/>
            <person name="Visser J."/>
            <person name="Yu J.-H."/>
            <person name="Zhou M."/>
            <person name="Andersen M.R."/>
            <person name="Archer D.B."/>
            <person name="Baker S.E."/>
            <person name="Benoit I."/>
            <person name="Brakhage A.A."/>
            <person name="Braus G.H."/>
            <person name="Fischer R."/>
            <person name="Frisvad J.C."/>
            <person name="Goldman G.H."/>
            <person name="Houbraken J."/>
            <person name="Oakley B."/>
            <person name="Pocsi I."/>
            <person name="Scazzocchio C."/>
            <person name="Seiboth B."/>
            <person name="vanKuyk P.A."/>
            <person name="Wortman J."/>
            <person name="Dyer P.S."/>
            <person name="Grigoriev I.V."/>
        </authorList>
    </citation>
    <scope>NUCLEOTIDE SEQUENCE [LARGE SCALE GENOMIC DNA]</scope>
    <source>
        <strain evidence="4">DTO 134E9</strain>
    </source>
</reference>
<sequence length="283" mass="31765">MPSTTSSPLSSSTSSSSFSSTPTKPSLSSSFQSAYASPYFTSLARRRQQKKMSITQTYYLAHTARKKLTQQAARADHDLRLLVGHANLLDSLMLELADAEQEQERWFNQTVNGATKALQEEPRHIQWAETVFEDPEEDWDPEDVSDADSLSDDSDLDEEEVFAINTPIRRRAPSPVAIITEAEVEEDYDSDSDSDFEYDDAENLEELSLTRSPSRQPPELSSDSEEDSEDETMPPSPPQPTLESFSEKQPQSTEIPLANPEQPGLFEHEYYVPAEQGTIIEAY</sequence>
<protein>
    <submittedName>
        <fullName evidence="3">Uncharacterized protein</fullName>
    </submittedName>
</protein>
<evidence type="ECO:0000256" key="1">
    <source>
        <dbReference type="SAM" id="Coils"/>
    </source>
</evidence>
<feature type="region of interest" description="Disordered" evidence="2">
    <location>
        <begin position="181"/>
        <end position="267"/>
    </location>
</feature>
<feature type="region of interest" description="Disordered" evidence="2">
    <location>
        <begin position="1"/>
        <end position="32"/>
    </location>
</feature>
<dbReference type="EMBL" id="KV878216">
    <property type="protein sequence ID" value="OJJ31099.1"/>
    <property type="molecule type" value="Genomic_DNA"/>
</dbReference>
<organism evidence="3 4">
    <name type="scientific">Aspergillus wentii DTO 134E9</name>
    <dbReference type="NCBI Taxonomy" id="1073089"/>
    <lineage>
        <taxon>Eukaryota</taxon>
        <taxon>Fungi</taxon>
        <taxon>Dikarya</taxon>
        <taxon>Ascomycota</taxon>
        <taxon>Pezizomycotina</taxon>
        <taxon>Eurotiomycetes</taxon>
        <taxon>Eurotiomycetidae</taxon>
        <taxon>Eurotiales</taxon>
        <taxon>Aspergillaceae</taxon>
        <taxon>Aspergillus</taxon>
        <taxon>Aspergillus subgen. Cremei</taxon>
    </lineage>
</organism>
<accession>A0A1L9R862</accession>
<dbReference type="Proteomes" id="UP000184383">
    <property type="component" value="Unassembled WGS sequence"/>
</dbReference>
<dbReference type="PANTHER" id="PTHR36826:SF1">
    <property type="entry name" value="PROTEIN ECM13"/>
    <property type="match status" value="1"/>
</dbReference>
<keyword evidence="1" id="KW-0175">Coiled coil</keyword>
<feature type="region of interest" description="Disordered" evidence="2">
    <location>
        <begin position="133"/>
        <end position="158"/>
    </location>
</feature>
<dbReference type="AlphaFoldDB" id="A0A1L9R862"/>
<gene>
    <name evidence="3" type="ORF">ASPWEDRAFT_45050</name>
</gene>
<proteinExistence type="predicted"/>
<dbReference type="PANTHER" id="PTHR36826">
    <property type="entry name" value="PROTEIN ECM13"/>
    <property type="match status" value="1"/>
</dbReference>
<dbReference type="OrthoDB" id="5431245at2759"/>
<evidence type="ECO:0000256" key="2">
    <source>
        <dbReference type="SAM" id="MobiDB-lite"/>
    </source>
</evidence>
<dbReference type="InterPro" id="IPR037738">
    <property type="entry name" value="Ecm13-like"/>
</dbReference>
<feature type="coiled-coil region" evidence="1">
    <location>
        <begin position="82"/>
        <end position="109"/>
    </location>
</feature>
<feature type="compositionally biased region" description="Acidic residues" evidence="2">
    <location>
        <begin position="182"/>
        <end position="205"/>
    </location>
</feature>
<keyword evidence="4" id="KW-1185">Reference proteome</keyword>
<dbReference type="STRING" id="1073089.A0A1L9R862"/>
<name>A0A1L9R862_ASPWE</name>